<dbReference type="KEGG" id="achi:CDG60_13505"/>
<keyword evidence="1" id="KW-0739">Sodium transport</keyword>
<dbReference type="RefSeq" id="WP_087513348.1">
    <property type="nucleotide sequence ID" value="NZ_CP032134.1"/>
</dbReference>
<evidence type="ECO:0000313" key="5">
    <source>
        <dbReference type="Proteomes" id="UP000263753"/>
    </source>
</evidence>
<dbReference type="Pfam" id="PF03616">
    <property type="entry name" value="Glt_symporter"/>
    <property type="match status" value="1"/>
</dbReference>
<dbReference type="GO" id="GO:0015813">
    <property type="term" value="P:L-glutamate transmembrane transport"/>
    <property type="evidence" value="ECO:0007669"/>
    <property type="project" value="UniProtKB-UniRule"/>
</dbReference>
<reference evidence="4 6" key="3">
    <citation type="submission" date="2023-06" db="EMBL/GenBank/DDBJ databases">
        <title>Genomic Analysis of Acinetobacter Strains Recovered from South Australian Aquatic Samples provides Insights into the Circulation of Antibiotic Resistance determinants in the Environment.</title>
        <authorList>
            <person name="Tobin L."/>
            <person name="Jarocki V.M."/>
            <person name="Kenyon J."/>
            <person name="Drigo B."/>
            <person name="Donner E."/>
            <person name="Djordjevic S.P."/>
            <person name="Hamidian M."/>
        </authorList>
    </citation>
    <scope>NUCLEOTIDE SEQUENCE [LARGE SCALE GENOMIC DNA]</scope>
    <source>
        <strain evidence="4 6">SAAc652</strain>
    </source>
</reference>
<dbReference type="PANTHER" id="PTHR36178:SF1">
    <property type="entry name" value="SODIUM_GLUTAMATE SYMPORTER"/>
    <property type="match status" value="1"/>
</dbReference>
<dbReference type="GO" id="GO:0005886">
    <property type="term" value="C:plasma membrane"/>
    <property type="evidence" value="ECO:0007669"/>
    <property type="project" value="UniProtKB-SubCell"/>
</dbReference>
<feature type="transmembrane region" description="Helical" evidence="1">
    <location>
        <begin position="159"/>
        <end position="185"/>
    </location>
</feature>
<keyword evidence="1" id="KW-0769">Symport</keyword>
<feature type="transmembrane region" description="Helical" evidence="1">
    <location>
        <begin position="288"/>
        <end position="311"/>
    </location>
</feature>
<keyword evidence="1" id="KW-1133">Transmembrane helix</keyword>
<proteinExistence type="inferred from homology"/>
<comment type="similarity">
    <text evidence="1">Belongs to the glutamate:Na(+) symporter (ESS) (TC 2.A.27) family.</text>
</comment>
<dbReference type="HAMAP" id="MF_02062">
    <property type="entry name" value="GltS"/>
    <property type="match status" value="1"/>
</dbReference>
<evidence type="ECO:0000256" key="2">
    <source>
        <dbReference type="NCBIfam" id="TIGR00210"/>
    </source>
</evidence>
<dbReference type="AlphaFoldDB" id="A0A3B7LXI1"/>
<gene>
    <name evidence="1 3" type="primary">gltS</name>
    <name evidence="3" type="ORF">CDG60_13505</name>
    <name evidence="4" type="ORF">QR674_01215</name>
</gene>
<feature type="transmembrane region" description="Helical" evidence="1">
    <location>
        <begin position="257"/>
        <end position="276"/>
    </location>
</feature>
<name>A0A3B7LXI1_9GAMM</name>
<feature type="transmembrane region" description="Helical" evidence="1">
    <location>
        <begin position="317"/>
        <end position="337"/>
    </location>
</feature>
<dbReference type="InterPro" id="IPR004445">
    <property type="entry name" value="GltS"/>
</dbReference>
<reference evidence="5" key="1">
    <citation type="submission" date="2018-09" db="EMBL/GenBank/DDBJ databases">
        <title>The complete genome of Acinetobacter sp. strain WCHAc010005.</title>
        <authorList>
            <person name="Hu Y."/>
            <person name="Long H."/>
            <person name="Feng Y."/>
            <person name="Zong Z."/>
        </authorList>
    </citation>
    <scope>NUCLEOTIDE SEQUENCE [LARGE SCALE GENOMIC DNA]</scope>
    <source>
        <strain evidence="5">WCHAc010005</strain>
    </source>
</reference>
<sequence>MEFTFNAFYTLIAAVIVLLLGRFLVNNIEFLKKYNIPEPVAGGLVAAVISLLVHNLWGYSITTSSELQTSFMLIFFASIGLSANFAKLREGGIGLVIFLVCVASFIVVQNFVGMSLATLLGIDPLIGLIAGSITLTGGHGTAGAWGEILEVEHGIQGALALGMASATFGLIIGGLIGGPLARLLIKKYALATARADLQDKDHNQHTAEQEGQEFVPFEYPHQVRLITADNAITTLGMFAACLAFAEFMTGFSKGTWFELPTFVWTLGGGVILRNVLEGVFKVSIFDRAIDVFGNASLSLYLAMALLSLKLWQLADLAGPLVVILGAQTITMALYAAFVTFRVMGKNYDAAVLSAGHCGFGMGATPTAVANMQAITNMYGPSHKAFLIVPLCGAFFVDLINATVIQMILKFVA</sequence>
<keyword evidence="6" id="KW-1185">Reference proteome</keyword>
<feature type="transmembrane region" description="Helical" evidence="1">
    <location>
        <begin position="384"/>
        <end position="408"/>
    </location>
</feature>
<keyword evidence="1" id="KW-0029">Amino-acid transport</keyword>
<keyword evidence="1" id="KW-1003">Cell membrane</keyword>
<comment type="function">
    <text evidence="1">Catalyzes the sodium-dependent transport of glutamate.</text>
</comment>
<feature type="transmembrane region" description="Helical" evidence="1">
    <location>
        <begin position="37"/>
        <end position="57"/>
    </location>
</feature>
<dbReference type="EMBL" id="CP032134">
    <property type="protein sequence ID" value="AXY57492.1"/>
    <property type="molecule type" value="Genomic_DNA"/>
</dbReference>
<evidence type="ECO:0000313" key="6">
    <source>
        <dbReference type="Proteomes" id="UP001278188"/>
    </source>
</evidence>
<organism evidence="3 5">
    <name type="scientific">Acinetobacter chinensis</name>
    <dbReference type="NCBI Taxonomy" id="2004650"/>
    <lineage>
        <taxon>Bacteria</taxon>
        <taxon>Pseudomonadati</taxon>
        <taxon>Pseudomonadota</taxon>
        <taxon>Gammaproteobacteria</taxon>
        <taxon>Moraxellales</taxon>
        <taxon>Moraxellaceae</taxon>
        <taxon>Acinetobacter</taxon>
    </lineage>
</organism>
<feature type="transmembrane region" description="Helical" evidence="1">
    <location>
        <begin position="69"/>
        <end position="86"/>
    </location>
</feature>
<dbReference type="PANTHER" id="PTHR36178">
    <property type="entry name" value="SLR0625 PROTEIN"/>
    <property type="match status" value="1"/>
</dbReference>
<dbReference type="EMBL" id="JASVDY010000001">
    <property type="protein sequence ID" value="MDV2467602.1"/>
    <property type="molecule type" value="Genomic_DNA"/>
</dbReference>
<keyword evidence="1" id="KW-0472">Membrane</keyword>
<evidence type="ECO:0000256" key="1">
    <source>
        <dbReference type="HAMAP-Rule" id="MF_02062"/>
    </source>
</evidence>
<comment type="subcellular location">
    <subcellularLocation>
        <location evidence="1">Cell inner membrane</location>
        <topology evidence="1">Multi-pass membrane protein</topology>
    </subcellularLocation>
</comment>
<keyword evidence="1" id="KW-0997">Cell inner membrane</keyword>
<evidence type="ECO:0000313" key="4">
    <source>
        <dbReference type="EMBL" id="MDV2467602.1"/>
    </source>
</evidence>
<accession>A0A3B7LXI1</accession>
<feature type="transmembrane region" description="Helical" evidence="1">
    <location>
        <begin position="93"/>
        <end position="112"/>
    </location>
</feature>
<feature type="transmembrane region" description="Helical" evidence="1">
    <location>
        <begin position="231"/>
        <end position="251"/>
    </location>
</feature>
<keyword evidence="1" id="KW-0813">Transport</keyword>
<dbReference type="Proteomes" id="UP000263753">
    <property type="component" value="Chromosome"/>
</dbReference>
<keyword evidence="1" id="KW-0812">Transmembrane</keyword>
<dbReference type="NCBIfam" id="TIGR00210">
    <property type="entry name" value="gltS"/>
    <property type="match status" value="1"/>
</dbReference>
<keyword evidence="1" id="KW-0915">Sodium</keyword>
<keyword evidence="1" id="KW-0406">Ion transport</keyword>
<evidence type="ECO:0000313" key="3">
    <source>
        <dbReference type="EMBL" id="AXY57492.1"/>
    </source>
</evidence>
<dbReference type="Proteomes" id="UP001278188">
    <property type="component" value="Unassembled WGS sequence"/>
</dbReference>
<feature type="transmembrane region" description="Helical" evidence="1">
    <location>
        <begin position="6"/>
        <end position="25"/>
    </location>
</feature>
<protein>
    <recommendedName>
        <fullName evidence="1 2">Sodium/glutamate symporter</fullName>
    </recommendedName>
</protein>
<dbReference type="GO" id="GO:0015501">
    <property type="term" value="F:glutamate:sodium symporter activity"/>
    <property type="evidence" value="ECO:0007669"/>
    <property type="project" value="UniProtKB-UniRule"/>
</dbReference>
<reference evidence="3" key="2">
    <citation type="journal article" date="2019" name="J. Microbiol.">
        <title>Acinetobacter chinensis, a novel Acinetobacter species, carrying blaNDM-1, recovered from hospital sewage.</title>
        <authorList>
            <person name="Hu Y."/>
            <person name="Feng Y."/>
            <person name="Qin J."/>
            <person name="Zhang X."/>
            <person name="Zong Z."/>
        </authorList>
    </citation>
    <scope>NUCLEOTIDE SEQUENCE</scope>
    <source>
        <strain evidence="3">WCHAc010005</strain>
    </source>
</reference>